<dbReference type="GO" id="GO:0005524">
    <property type="term" value="F:ATP binding"/>
    <property type="evidence" value="ECO:0007669"/>
    <property type="project" value="UniProtKB-UniRule"/>
</dbReference>
<feature type="binding site" evidence="5">
    <location>
        <position position="160"/>
    </location>
    <ligand>
        <name>AMP</name>
        <dbReference type="ChEBI" id="CHEBI:456215"/>
    </ligand>
</feature>
<dbReference type="PANTHER" id="PTHR23359">
    <property type="entry name" value="NUCLEOTIDE KINASE"/>
    <property type="match status" value="1"/>
</dbReference>
<keyword evidence="5" id="KW-0479">Metal-binding</keyword>
<dbReference type="AlphaFoldDB" id="A0A1V5T5L9"/>
<gene>
    <name evidence="5 7" type="primary">adk</name>
    <name evidence="7" type="ORF">BWY41_00084</name>
</gene>
<feature type="binding site" evidence="5">
    <location>
        <position position="153"/>
    </location>
    <ligand>
        <name>Zn(2+)</name>
        <dbReference type="ChEBI" id="CHEBI:29105"/>
        <note>structural</note>
    </ligand>
</feature>
<feature type="binding site" evidence="5">
    <location>
        <begin position="85"/>
        <end position="88"/>
    </location>
    <ligand>
        <name>AMP</name>
        <dbReference type="ChEBI" id="CHEBI:456215"/>
    </ligand>
</feature>
<feature type="binding site" evidence="5">
    <location>
        <position position="127"/>
    </location>
    <ligand>
        <name>ATP</name>
        <dbReference type="ChEBI" id="CHEBI:30616"/>
    </ligand>
</feature>
<dbReference type="EMBL" id="MWBQ01000017">
    <property type="protein sequence ID" value="OQA61532.1"/>
    <property type="molecule type" value="Genomic_DNA"/>
</dbReference>
<dbReference type="NCBIfam" id="NF011100">
    <property type="entry name" value="PRK14527.1"/>
    <property type="match status" value="1"/>
</dbReference>
<dbReference type="GO" id="GO:0005737">
    <property type="term" value="C:cytoplasm"/>
    <property type="evidence" value="ECO:0007669"/>
    <property type="project" value="UniProtKB-SubCell"/>
</dbReference>
<proteinExistence type="inferred from homology"/>
<evidence type="ECO:0000256" key="2">
    <source>
        <dbReference type="ARBA" id="ARBA00022727"/>
    </source>
</evidence>
<dbReference type="InterPro" id="IPR006259">
    <property type="entry name" value="Adenyl_kin_sub"/>
</dbReference>
<evidence type="ECO:0000256" key="1">
    <source>
        <dbReference type="ARBA" id="ARBA00022679"/>
    </source>
</evidence>
<dbReference type="GO" id="GO:0004017">
    <property type="term" value="F:AMP kinase activity"/>
    <property type="evidence" value="ECO:0007669"/>
    <property type="project" value="UniProtKB-UniRule"/>
</dbReference>
<dbReference type="NCBIfam" id="TIGR01351">
    <property type="entry name" value="adk"/>
    <property type="match status" value="1"/>
</dbReference>
<feature type="binding site" evidence="5">
    <location>
        <position position="133"/>
    </location>
    <ligand>
        <name>Zn(2+)</name>
        <dbReference type="ChEBI" id="CHEBI:29105"/>
        <note>structural</note>
    </ligand>
</feature>
<comment type="similarity">
    <text evidence="5">Belongs to the adenylate kinase family.</text>
</comment>
<evidence type="ECO:0000256" key="4">
    <source>
        <dbReference type="ARBA" id="ARBA00022777"/>
    </source>
</evidence>
<dbReference type="PROSITE" id="PS00113">
    <property type="entry name" value="ADENYLATE_KINASE"/>
    <property type="match status" value="1"/>
</dbReference>
<comment type="caution">
    <text evidence="7">The sequence shown here is derived from an EMBL/GenBank/DDBJ whole genome shotgun (WGS) entry which is preliminary data.</text>
</comment>
<dbReference type="EC" id="2.7.4.3" evidence="5"/>
<feature type="binding site" evidence="5">
    <location>
        <position position="31"/>
    </location>
    <ligand>
        <name>AMP</name>
        <dbReference type="ChEBI" id="CHEBI:456215"/>
    </ligand>
</feature>
<dbReference type="InterPro" id="IPR008144">
    <property type="entry name" value="Guanylate_kin-like_dom"/>
</dbReference>
<comment type="domain">
    <text evidence="5">Consists of three domains, a large central CORE domain and two small peripheral domains, NMPbind and LID, which undergo movements during catalysis. The LID domain closes over the site of phosphoryl transfer upon ATP binding. Assembling and dissambling the active center during each catalytic cycle provides an effective means to prevent ATP hydrolysis. Some bacteria have evolved a zinc-coordinating structure that stabilizes the LID domain.</text>
</comment>
<dbReference type="GO" id="GO:0008270">
    <property type="term" value="F:zinc ion binding"/>
    <property type="evidence" value="ECO:0007669"/>
    <property type="project" value="UniProtKB-UniRule"/>
</dbReference>
<dbReference type="PROSITE" id="PS50052">
    <property type="entry name" value="GUANYLATE_KINASE_2"/>
    <property type="match status" value="1"/>
</dbReference>
<comment type="function">
    <text evidence="5">Catalyzes the reversible transfer of the terminal phosphate group between ATP and AMP. Plays an important role in cellular energy homeostasis and in adenine nucleotide metabolism.</text>
</comment>
<sequence length="217" mass="24733">MFMVLLGPPGAGKGTQAKKIEEQYNIPQISTGDIIRLAIQSKSEWGKKAEEYVRSGELVPDEVVIGIIRERLTQNTYRNGFMLDGFPRNLEQAEALSQLLKEIGIQLNLVLYFDVDRDEVIERLSARRICEKCQTPYNMVSKPPKNDKICDICQGRVIQRPDDRPEVIMNRLNTYEQQTKPLVDYYRSQGILKIVVSKGSIDDVFQQVQKVLGTISV</sequence>
<dbReference type="HAMAP" id="MF_00235">
    <property type="entry name" value="Adenylate_kinase_Adk"/>
    <property type="match status" value="1"/>
</dbReference>
<dbReference type="Gene3D" id="3.40.50.300">
    <property type="entry name" value="P-loop containing nucleotide triphosphate hydrolases"/>
    <property type="match status" value="1"/>
</dbReference>
<keyword evidence="3 5" id="KW-0547">Nucleotide-binding</keyword>
<feature type="region of interest" description="LID" evidence="5">
    <location>
        <begin position="126"/>
        <end position="163"/>
    </location>
</feature>
<dbReference type="InterPro" id="IPR007862">
    <property type="entry name" value="Adenylate_kinase_lid-dom"/>
</dbReference>
<dbReference type="NCBIfam" id="NF001381">
    <property type="entry name" value="PRK00279.1-3"/>
    <property type="match status" value="1"/>
</dbReference>
<feature type="binding site" evidence="5">
    <location>
        <position position="199"/>
    </location>
    <ligand>
        <name>ATP</name>
        <dbReference type="ChEBI" id="CHEBI:30616"/>
    </ligand>
</feature>
<organism evidence="7">
    <name type="scientific">Candidatus Atribacter allofermentans</name>
    <dbReference type="NCBI Taxonomy" id="1852833"/>
    <lineage>
        <taxon>Bacteria</taxon>
        <taxon>Pseudomonadati</taxon>
        <taxon>Atribacterota</taxon>
        <taxon>Atribacteria</taxon>
        <taxon>Atribacterales</taxon>
        <taxon>Atribacteraceae</taxon>
        <taxon>Atribacter</taxon>
    </lineage>
</organism>
<evidence type="ECO:0000259" key="6">
    <source>
        <dbReference type="PROSITE" id="PS50052"/>
    </source>
</evidence>
<feature type="binding site" evidence="5">
    <location>
        <position position="171"/>
    </location>
    <ligand>
        <name>AMP</name>
        <dbReference type="ChEBI" id="CHEBI:456215"/>
    </ligand>
</feature>
<comment type="pathway">
    <text evidence="5">Purine metabolism; AMP biosynthesis via salvage pathway; AMP from ADP: step 1/1.</text>
</comment>
<dbReference type="CDD" id="cd01428">
    <property type="entry name" value="ADK"/>
    <property type="match status" value="1"/>
</dbReference>
<feature type="binding site" evidence="5">
    <location>
        <position position="150"/>
    </location>
    <ligand>
        <name>Zn(2+)</name>
        <dbReference type="ChEBI" id="CHEBI:29105"/>
        <note>structural</note>
    </ligand>
</feature>
<dbReference type="Proteomes" id="UP000485569">
    <property type="component" value="Unassembled WGS sequence"/>
</dbReference>
<dbReference type="Pfam" id="PF00406">
    <property type="entry name" value="ADK"/>
    <property type="match status" value="1"/>
</dbReference>
<dbReference type="Pfam" id="PF05191">
    <property type="entry name" value="ADK_lid"/>
    <property type="match status" value="1"/>
</dbReference>
<feature type="region of interest" description="NMP" evidence="5">
    <location>
        <begin position="30"/>
        <end position="59"/>
    </location>
</feature>
<comment type="caution">
    <text evidence="5">Lacks conserved residue(s) required for the propagation of feature annotation.</text>
</comment>
<dbReference type="SUPFAM" id="SSF52540">
    <property type="entry name" value="P-loop containing nucleoside triphosphate hydrolases"/>
    <property type="match status" value="1"/>
</dbReference>
<dbReference type="NCBIfam" id="NF001380">
    <property type="entry name" value="PRK00279.1-2"/>
    <property type="match status" value="1"/>
</dbReference>
<feature type="binding site" evidence="5">
    <location>
        <begin position="57"/>
        <end position="59"/>
    </location>
    <ligand>
        <name>AMP</name>
        <dbReference type="ChEBI" id="CHEBI:456215"/>
    </ligand>
</feature>
<feature type="binding site" evidence="5">
    <location>
        <position position="36"/>
    </location>
    <ligand>
        <name>AMP</name>
        <dbReference type="ChEBI" id="CHEBI:456215"/>
    </ligand>
</feature>
<feature type="binding site" evidence="5">
    <location>
        <position position="92"/>
    </location>
    <ligand>
        <name>AMP</name>
        <dbReference type="ChEBI" id="CHEBI:456215"/>
    </ligand>
</feature>
<evidence type="ECO:0000256" key="3">
    <source>
        <dbReference type="ARBA" id="ARBA00022741"/>
    </source>
</evidence>
<dbReference type="InterPro" id="IPR027417">
    <property type="entry name" value="P-loop_NTPase"/>
</dbReference>
<keyword evidence="4 5" id="KW-0418">Kinase</keyword>
<keyword evidence="1 5" id="KW-0808">Transferase</keyword>
<dbReference type="PRINTS" id="PR00094">
    <property type="entry name" value="ADENYLTKNASE"/>
</dbReference>
<dbReference type="UniPathway" id="UPA00588">
    <property type="reaction ID" value="UER00649"/>
</dbReference>
<feature type="binding site" evidence="5">
    <location>
        <begin position="10"/>
        <end position="15"/>
    </location>
    <ligand>
        <name>ATP</name>
        <dbReference type="ChEBI" id="CHEBI:30616"/>
    </ligand>
</feature>
<comment type="catalytic activity">
    <reaction evidence="5">
        <text>AMP + ATP = 2 ADP</text>
        <dbReference type="Rhea" id="RHEA:12973"/>
        <dbReference type="ChEBI" id="CHEBI:30616"/>
        <dbReference type="ChEBI" id="CHEBI:456215"/>
        <dbReference type="ChEBI" id="CHEBI:456216"/>
        <dbReference type="EC" id="2.7.4.3"/>
    </reaction>
</comment>
<dbReference type="InterPro" id="IPR033690">
    <property type="entry name" value="Adenylat_kinase_CS"/>
</dbReference>
<feature type="domain" description="Guanylate kinase-like" evidence="6">
    <location>
        <begin position="1"/>
        <end position="213"/>
    </location>
</feature>
<protein>
    <recommendedName>
        <fullName evidence="5">Adenylate kinase</fullName>
        <shortName evidence="5">AK</shortName>
        <ecNumber evidence="5">2.7.4.3</ecNumber>
    </recommendedName>
    <alternativeName>
        <fullName evidence="5">ATP-AMP transphosphorylase</fullName>
    </alternativeName>
    <alternativeName>
        <fullName evidence="5">ATP:AMP phosphotransferase</fullName>
    </alternativeName>
    <alternativeName>
        <fullName evidence="5">Adenylate monophosphate kinase</fullName>
    </alternativeName>
</protein>
<keyword evidence="5" id="KW-0862">Zinc</keyword>
<accession>A0A1V5T5L9</accession>
<keyword evidence="2 5" id="KW-0545">Nucleotide biosynthesis</keyword>
<keyword evidence="5" id="KW-0067">ATP-binding</keyword>
<dbReference type="InterPro" id="IPR000850">
    <property type="entry name" value="Adenylat/UMP-CMP_kin"/>
</dbReference>
<keyword evidence="5" id="KW-0963">Cytoplasm</keyword>
<evidence type="ECO:0000313" key="7">
    <source>
        <dbReference type="EMBL" id="OQA61532.1"/>
    </source>
</evidence>
<name>A0A1V5T5L9_9BACT</name>
<comment type="subunit">
    <text evidence="5">Monomer.</text>
</comment>
<comment type="subcellular location">
    <subcellularLocation>
        <location evidence="5">Cytoplasm</location>
    </subcellularLocation>
</comment>
<evidence type="ECO:0000256" key="5">
    <source>
        <dbReference type="HAMAP-Rule" id="MF_00235"/>
    </source>
</evidence>
<reference evidence="7" key="1">
    <citation type="submission" date="2017-02" db="EMBL/GenBank/DDBJ databases">
        <title>Delving into the versatile metabolic prowess of the omnipresent phylum Bacteroidetes.</title>
        <authorList>
            <person name="Nobu M.K."/>
            <person name="Mei R."/>
            <person name="Narihiro T."/>
            <person name="Kuroda K."/>
            <person name="Liu W.-T."/>
        </authorList>
    </citation>
    <scope>NUCLEOTIDE SEQUENCE</scope>
    <source>
        <strain evidence="7">ADurb.Bin276</strain>
    </source>
</reference>
<feature type="binding site" evidence="5">
    <location>
        <position position="130"/>
    </location>
    <ligand>
        <name>Zn(2+)</name>
        <dbReference type="ChEBI" id="CHEBI:29105"/>
        <note>structural</note>
    </ligand>
</feature>
<dbReference type="FunFam" id="3.40.50.300:FF:000106">
    <property type="entry name" value="Adenylate kinase mitochondrial"/>
    <property type="match status" value="1"/>
</dbReference>
<dbReference type="GO" id="GO:0044209">
    <property type="term" value="P:AMP salvage"/>
    <property type="evidence" value="ECO:0007669"/>
    <property type="project" value="UniProtKB-UniRule"/>
</dbReference>